<evidence type="ECO:0000313" key="2">
    <source>
        <dbReference type="Proteomes" id="UP001201812"/>
    </source>
</evidence>
<gene>
    <name evidence="1" type="ORF">DdX_14632</name>
</gene>
<dbReference type="EMBL" id="JAKKPZ010000075">
    <property type="protein sequence ID" value="KAI1703889.1"/>
    <property type="molecule type" value="Genomic_DNA"/>
</dbReference>
<name>A0AAD4MQV7_9BILA</name>
<dbReference type="AlphaFoldDB" id="A0AAD4MQV7"/>
<protein>
    <submittedName>
        <fullName evidence="1">Uncharacterized protein</fullName>
    </submittedName>
</protein>
<sequence>MSLFSEKLALGRRPLNWRASTEPHHWSLLFSTVASGVRQNWGATYVNGWVTKTRKRNPSLSTVPFQLKSKASSFVTSRRSQISAEPTTHGLLVSVFFDGLGKTSSSADLLLLDPSFPPPFAYRQFNPSSNSTQSLSSQSSCLFCAGCDLHLTHQRLQPTSIG</sequence>
<comment type="caution">
    <text evidence="1">The sequence shown here is derived from an EMBL/GenBank/DDBJ whole genome shotgun (WGS) entry which is preliminary data.</text>
</comment>
<accession>A0AAD4MQV7</accession>
<organism evidence="1 2">
    <name type="scientific">Ditylenchus destructor</name>
    <dbReference type="NCBI Taxonomy" id="166010"/>
    <lineage>
        <taxon>Eukaryota</taxon>
        <taxon>Metazoa</taxon>
        <taxon>Ecdysozoa</taxon>
        <taxon>Nematoda</taxon>
        <taxon>Chromadorea</taxon>
        <taxon>Rhabditida</taxon>
        <taxon>Tylenchina</taxon>
        <taxon>Tylenchomorpha</taxon>
        <taxon>Sphaerularioidea</taxon>
        <taxon>Anguinidae</taxon>
        <taxon>Anguininae</taxon>
        <taxon>Ditylenchus</taxon>
    </lineage>
</organism>
<evidence type="ECO:0000313" key="1">
    <source>
        <dbReference type="EMBL" id="KAI1703889.1"/>
    </source>
</evidence>
<dbReference type="Proteomes" id="UP001201812">
    <property type="component" value="Unassembled WGS sequence"/>
</dbReference>
<reference evidence="1" key="1">
    <citation type="submission" date="2022-01" db="EMBL/GenBank/DDBJ databases">
        <title>Genome Sequence Resource for Two Populations of Ditylenchus destructor, the Migratory Endoparasitic Phytonematode.</title>
        <authorList>
            <person name="Zhang H."/>
            <person name="Lin R."/>
            <person name="Xie B."/>
        </authorList>
    </citation>
    <scope>NUCLEOTIDE SEQUENCE</scope>
    <source>
        <strain evidence="1">BazhouSP</strain>
    </source>
</reference>
<proteinExistence type="predicted"/>
<keyword evidence="2" id="KW-1185">Reference proteome</keyword>